<sequence length="89" mass="10657">MSRLSETYDKSITKILIQIEKNIFRKIFYDMIQIFFNIDCFYSIFKAIHFLRSRYKPIKEGSRIWRRAAAPSSTAFQAVTLRPSEREKV</sequence>
<evidence type="ECO:0000313" key="2">
    <source>
        <dbReference type="Proteomes" id="UP000516349"/>
    </source>
</evidence>
<dbReference type="KEGG" id="ebla:JGUZn3_05460"/>
<accession>A0A7H1NPT2</accession>
<proteinExistence type="predicted"/>
<dbReference type="Proteomes" id="UP000516349">
    <property type="component" value="Chromosome"/>
</dbReference>
<evidence type="ECO:0000313" key="1">
    <source>
        <dbReference type="EMBL" id="QNT77792.1"/>
    </source>
</evidence>
<dbReference type="AlphaFoldDB" id="A0A7H1NPT2"/>
<name>A0A7H1NPT2_9PROT</name>
<keyword evidence="2" id="KW-1185">Reference proteome</keyword>
<protein>
    <submittedName>
        <fullName evidence="1">Uncharacterized protein</fullName>
    </submittedName>
</protein>
<dbReference type="EMBL" id="CP060244">
    <property type="protein sequence ID" value="QNT77792.1"/>
    <property type="molecule type" value="Genomic_DNA"/>
</dbReference>
<gene>
    <name evidence="1" type="ORF">JGUZn3_05460</name>
</gene>
<reference evidence="1 2" key="1">
    <citation type="submission" date="2020-08" db="EMBL/GenBank/DDBJ databases">
        <title>Complete genome sequence of Entomobacter blattae G55GP.</title>
        <authorList>
            <person name="Poehlein A."/>
            <person name="Guzman J."/>
            <person name="Daniel R."/>
            <person name="Vilcinskas A."/>
        </authorList>
    </citation>
    <scope>NUCLEOTIDE SEQUENCE [LARGE SCALE GENOMIC DNA]</scope>
    <source>
        <strain evidence="1 2">G55GP</strain>
    </source>
</reference>
<organism evidence="1 2">
    <name type="scientific">Entomobacter blattae</name>
    <dbReference type="NCBI Taxonomy" id="2762277"/>
    <lineage>
        <taxon>Bacteria</taxon>
        <taxon>Pseudomonadati</taxon>
        <taxon>Pseudomonadota</taxon>
        <taxon>Alphaproteobacteria</taxon>
        <taxon>Acetobacterales</taxon>
        <taxon>Acetobacteraceae</taxon>
        <taxon>Entomobacter</taxon>
    </lineage>
</organism>